<evidence type="ECO:0000256" key="5">
    <source>
        <dbReference type="ARBA" id="ARBA00023002"/>
    </source>
</evidence>
<dbReference type="InterPro" id="IPR014436">
    <property type="entry name" value="Extradiol_dOase_DODA"/>
</dbReference>
<dbReference type="GO" id="GO:0016702">
    <property type="term" value="F:oxidoreductase activity, acting on single donors with incorporation of molecular oxygen, incorporation of two atoms of oxygen"/>
    <property type="evidence" value="ECO:0007669"/>
    <property type="project" value="UniProtKB-ARBA"/>
</dbReference>
<evidence type="ECO:0000259" key="6">
    <source>
        <dbReference type="Pfam" id="PF02900"/>
    </source>
</evidence>
<evidence type="ECO:0000256" key="3">
    <source>
        <dbReference type="ARBA" id="ARBA00022723"/>
    </source>
</evidence>
<dbReference type="InterPro" id="IPR004183">
    <property type="entry name" value="Xdiol_dOase_suB"/>
</dbReference>
<accession>A0A084QKR6</accession>
<dbReference type="Pfam" id="PF02900">
    <property type="entry name" value="LigB"/>
    <property type="match status" value="1"/>
</dbReference>
<dbReference type="InParanoid" id="A0A084QKR6"/>
<comment type="similarity">
    <text evidence="2">Belongs to the DODA-type extradiol aromatic ring-opening dioxygenase family.</text>
</comment>
<dbReference type="EMBL" id="KL660670">
    <property type="protein sequence ID" value="KFA64551.1"/>
    <property type="molecule type" value="Genomic_DNA"/>
</dbReference>
<comment type="cofactor">
    <cofactor evidence="1">
        <name>Zn(2+)</name>
        <dbReference type="ChEBI" id="CHEBI:29105"/>
    </cofactor>
</comment>
<keyword evidence="4" id="KW-0862">Zinc</keyword>
<proteinExistence type="inferred from homology"/>
<evidence type="ECO:0000256" key="4">
    <source>
        <dbReference type="ARBA" id="ARBA00022833"/>
    </source>
</evidence>
<dbReference type="SUPFAM" id="SSF53213">
    <property type="entry name" value="LigB-like"/>
    <property type="match status" value="1"/>
</dbReference>
<dbReference type="Proteomes" id="UP000028524">
    <property type="component" value="Unassembled WGS sequence"/>
</dbReference>
<feature type="non-terminal residue" evidence="7">
    <location>
        <position position="211"/>
    </location>
</feature>
<evidence type="ECO:0000256" key="2">
    <source>
        <dbReference type="ARBA" id="ARBA00007581"/>
    </source>
</evidence>
<evidence type="ECO:0000256" key="1">
    <source>
        <dbReference type="ARBA" id="ARBA00001947"/>
    </source>
</evidence>
<dbReference type="GO" id="GO:0008198">
    <property type="term" value="F:ferrous iron binding"/>
    <property type="evidence" value="ECO:0007669"/>
    <property type="project" value="InterPro"/>
</dbReference>
<name>A0A084QKR6_STAC4</name>
<keyword evidence="3" id="KW-0479">Metal-binding</keyword>
<dbReference type="AlphaFoldDB" id="A0A084QKR6"/>
<feature type="domain" description="Extradiol ring-cleavage dioxygenase class III enzyme subunit B" evidence="6">
    <location>
        <begin position="9"/>
        <end position="187"/>
    </location>
</feature>
<dbReference type="GO" id="GO:0008270">
    <property type="term" value="F:zinc ion binding"/>
    <property type="evidence" value="ECO:0007669"/>
    <property type="project" value="InterPro"/>
</dbReference>
<dbReference type="Gene3D" id="3.40.830.10">
    <property type="entry name" value="LigB-like"/>
    <property type="match status" value="1"/>
</dbReference>
<reference evidence="7 8" key="1">
    <citation type="journal article" date="2014" name="BMC Genomics">
        <title>Comparative genome sequencing reveals chemotype-specific gene clusters in the toxigenic black mold Stachybotrys.</title>
        <authorList>
            <person name="Semeiks J."/>
            <person name="Borek D."/>
            <person name="Otwinowski Z."/>
            <person name="Grishin N.V."/>
        </authorList>
    </citation>
    <scope>NUCLEOTIDE SEQUENCE [LARGE SCALE GENOMIC DNA]</scope>
    <source>
        <strain evidence="7 8">IBT 40285</strain>
    </source>
</reference>
<sequence>MSLAPVIALSHGGGPMPALGDETHRDIVRSLKNRVPQILKLGTPSQPRAIVLVTAHWQTHKPTVSSIAKPSLIYDYYGFPDEAYKLKYPAAGDPEVARQVRDALEAEGLEAELDETRGWDHGVFIPMMLVHPRADVPIVQMSVLRSEDPVAHLRVGAALARLRADNVAIVGSGFASWHNLGTMRTLMQGSGPAVARLREQSRQWGRALDGA</sequence>
<dbReference type="HOGENOM" id="CLU_046582_3_0_1"/>
<dbReference type="OrthoDB" id="7396853at2759"/>
<dbReference type="PANTHER" id="PTHR30096:SF0">
    <property type="entry name" value="4,5-DOPA DIOXYGENASE EXTRADIOL-LIKE PROTEIN"/>
    <property type="match status" value="1"/>
</dbReference>
<dbReference type="STRING" id="1283841.A0A084QKR6"/>
<evidence type="ECO:0000313" key="8">
    <source>
        <dbReference type="Proteomes" id="UP000028524"/>
    </source>
</evidence>
<dbReference type="CDD" id="cd07363">
    <property type="entry name" value="45_DOPA_Dioxygenase"/>
    <property type="match status" value="1"/>
</dbReference>
<keyword evidence="8" id="KW-1185">Reference proteome</keyword>
<evidence type="ECO:0000313" key="7">
    <source>
        <dbReference type="EMBL" id="KFA64551.1"/>
    </source>
</evidence>
<keyword evidence="5" id="KW-0560">Oxidoreductase</keyword>
<dbReference type="PANTHER" id="PTHR30096">
    <property type="entry name" value="4,5-DOPA DIOXYGENASE EXTRADIOL-LIKE PROTEIN"/>
    <property type="match status" value="1"/>
</dbReference>
<dbReference type="OMA" id="CENCEPI"/>
<organism evidence="7 8">
    <name type="scientific">Stachybotrys chlorohalonatus (strain IBT 40285)</name>
    <dbReference type="NCBI Taxonomy" id="1283841"/>
    <lineage>
        <taxon>Eukaryota</taxon>
        <taxon>Fungi</taxon>
        <taxon>Dikarya</taxon>
        <taxon>Ascomycota</taxon>
        <taxon>Pezizomycotina</taxon>
        <taxon>Sordariomycetes</taxon>
        <taxon>Hypocreomycetidae</taxon>
        <taxon>Hypocreales</taxon>
        <taxon>Stachybotryaceae</taxon>
        <taxon>Stachybotrys</taxon>
    </lineage>
</organism>
<protein>
    <recommendedName>
        <fullName evidence="6">Extradiol ring-cleavage dioxygenase class III enzyme subunit B domain-containing protein</fullName>
    </recommendedName>
</protein>
<gene>
    <name evidence="7" type="ORF">S40285_04595</name>
</gene>